<dbReference type="PANTHER" id="PTHR45916:SF1">
    <property type="entry name" value="STRUCTURAL MAINTENANCE OF CHROMOSOMES PROTEIN 5"/>
    <property type="match status" value="1"/>
</dbReference>
<feature type="coiled-coil region" evidence="4">
    <location>
        <begin position="649"/>
        <end position="676"/>
    </location>
</feature>
<name>A0AA88L1D4_ARTSF</name>
<dbReference type="AlphaFoldDB" id="A0AA88L1D4"/>
<evidence type="ECO:0000256" key="1">
    <source>
        <dbReference type="ARBA" id="ARBA00010171"/>
    </source>
</evidence>
<evidence type="ECO:0000256" key="2">
    <source>
        <dbReference type="ARBA" id="ARBA00018687"/>
    </source>
</evidence>
<keyword evidence="3 4" id="KW-0175">Coiled coil</keyword>
<evidence type="ECO:0000256" key="4">
    <source>
        <dbReference type="SAM" id="Coils"/>
    </source>
</evidence>
<dbReference type="GO" id="GO:0030915">
    <property type="term" value="C:Smc5-Smc6 complex"/>
    <property type="evidence" value="ECO:0007669"/>
    <property type="project" value="TreeGrafter"/>
</dbReference>
<accession>A0AA88L1D4</accession>
<dbReference type="GO" id="GO:0003697">
    <property type="term" value="F:single-stranded DNA binding"/>
    <property type="evidence" value="ECO:0007669"/>
    <property type="project" value="TreeGrafter"/>
</dbReference>
<dbReference type="InterPro" id="IPR027417">
    <property type="entry name" value="P-loop_NTPase"/>
</dbReference>
<dbReference type="Gene3D" id="3.40.50.300">
    <property type="entry name" value="P-loop containing nucleotide triphosphate hydrolases"/>
    <property type="match status" value="1"/>
</dbReference>
<comment type="similarity">
    <text evidence="1">Belongs to the SMC family. SMC5 subfamily.</text>
</comment>
<feature type="coiled-coil region" evidence="4">
    <location>
        <begin position="788"/>
        <end position="845"/>
    </location>
</feature>
<dbReference type="GO" id="GO:0000724">
    <property type="term" value="P:double-strand break repair via homologous recombination"/>
    <property type="evidence" value="ECO:0007669"/>
    <property type="project" value="TreeGrafter"/>
</dbReference>
<dbReference type="GO" id="GO:0005634">
    <property type="term" value="C:nucleus"/>
    <property type="evidence" value="ECO:0007669"/>
    <property type="project" value="TreeGrafter"/>
</dbReference>
<evidence type="ECO:0000256" key="3">
    <source>
        <dbReference type="ARBA" id="ARBA00023054"/>
    </source>
</evidence>
<protein>
    <recommendedName>
        <fullName evidence="2">Structural maintenance of chromosomes protein 5</fullName>
    </recommendedName>
</protein>
<feature type="coiled-coil region" evidence="4">
    <location>
        <begin position="139"/>
        <end position="268"/>
    </location>
</feature>
<dbReference type="PANTHER" id="PTHR45916">
    <property type="entry name" value="STRUCTURAL MAINTENANCE OF CHROMOSOMES PROTEIN 5"/>
    <property type="match status" value="1"/>
</dbReference>
<dbReference type="SUPFAM" id="SSF52540">
    <property type="entry name" value="P-loop containing nucleoside triphosphate hydrolases"/>
    <property type="match status" value="1"/>
</dbReference>
<gene>
    <name evidence="5" type="ORF">QYM36_013464</name>
</gene>
<comment type="caution">
    <text evidence="5">The sequence shown here is derived from an EMBL/GenBank/DDBJ whole genome shotgun (WGS) entry which is preliminary data.</text>
</comment>
<proteinExistence type="inferred from homology"/>
<evidence type="ECO:0000313" key="6">
    <source>
        <dbReference type="Proteomes" id="UP001187531"/>
    </source>
</evidence>
<organism evidence="5 6">
    <name type="scientific">Artemia franciscana</name>
    <name type="common">Brine shrimp</name>
    <name type="synonym">Artemia sanfranciscana</name>
    <dbReference type="NCBI Taxonomy" id="6661"/>
    <lineage>
        <taxon>Eukaryota</taxon>
        <taxon>Metazoa</taxon>
        <taxon>Ecdysozoa</taxon>
        <taxon>Arthropoda</taxon>
        <taxon>Crustacea</taxon>
        <taxon>Branchiopoda</taxon>
        <taxon>Anostraca</taxon>
        <taxon>Artemiidae</taxon>
        <taxon>Artemia</taxon>
    </lineage>
</organism>
<sequence length="1020" mass="117194">MPAFITRHVDEFIRHHQNRAIIEINLSDNDNGTDVIVRLEILRGKSPQWIINGVRRNKNEVSVTAKAISKAKEIFKNLNISMNNLCQFQSQEKVQDFAKMSSQQLLKSTQICTGDFSLEADLTYLISSQTELRTFDTSLKNGNATLQSLKADIERIGKEASAYRMYKQIEEDIDVLEKKKEIVEYKDAKKKATSLKQQLDEKRKEVESMECRLAPLRQNISAAKNKFQQMQREVVTQEANITEKSRILSRKRQEMADLNEKIKDEKCICETSAEENEKIRIVEDPKYGFTCVLHKFIIHGALLAIFKEKTDKDCQDGLKPKRGVDFQPEIEEVKRKINSLQKIINDSGSKRDHLTGMISQLKRGMQVKLKESAELRNVETIKMEKLRHINSQAHDAVGFLEQMQRDNCFVKPVYRPLALTISVSDHRFAKYLERAISFNDMYAFGFEDKKDMNRFLAEVNGKRKMNIGAYHCPAGLAVQEDPEYRAPVSIDVLRGYGFEEYLSDAVRLNNSQFRYICKMSRIHKIPVGSESVSNYLEQFRSRFGDKIAHFYAGSVGYMVKKSRFSGDFITSSWNVSEARILDTGLDQHKLIAVETEVSRYQGKIAEFDSLVQAENKKTREAVIKLEEQRSKLVSLTKKQNEHKYFEISIQKNQKKIQEKEGAIKNLDDVKKEMQMKCKGLVTQILSIQEAICKGMGSRQSDFRSLILKLALKEHLKKELQESERQFKDQSSCLMTLKDEISHIDREFSSVKSVATLKYQILLQKQVLQRDGNISRTISSKFALLPDSLEELDRRLDNEKARLVCMAGNKGSLNAVKDYDSKQEQLKQLEKDILDKTAGLQELEVKIKRTRDRYILRVESLITKLSQNFGKLLATLGCAGEVIFDKGDGEHDYSKYGLKIRVKYRDSEELRDFSFQSQSGGEKSVATAIYMMAMQELTTVPFRCVDEINQGMDEANERKVFELLVNTSCEEGSAQYFLLTPKLLIGLPFSKGVKIHDINNGFGSVHYTQWDFAKFKNVLKL</sequence>
<dbReference type="EMBL" id="JAVRJZ010000017">
    <property type="protein sequence ID" value="KAK2709799.1"/>
    <property type="molecule type" value="Genomic_DNA"/>
</dbReference>
<dbReference type="Proteomes" id="UP001187531">
    <property type="component" value="Unassembled WGS sequence"/>
</dbReference>
<reference evidence="5" key="1">
    <citation type="submission" date="2023-07" db="EMBL/GenBank/DDBJ databases">
        <title>Chromosome-level genome assembly of Artemia franciscana.</title>
        <authorList>
            <person name="Jo E."/>
        </authorList>
    </citation>
    <scope>NUCLEOTIDE SEQUENCE</scope>
    <source>
        <tissue evidence="5">Whole body</tissue>
    </source>
</reference>
<keyword evidence="6" id="KW-1185">Reference proteome</keyword>
<evidence type="ECO:0000313" key="5">
    <source>
        <dbReference type="EMBL" id="KAK2709799.1"/>
    </source>
</evidence>